<keyword evidence="1" id="KW-0547">Nucleotide-binding</keyword>
<dbReference type="PROSITE" id="PS51715">
    <property type="entry name" value="G_GB1_RHD3"/>
    <property type="match status" value="1"/>
</dbReference>
<dbReference type="Gene3D" id="1.20.1000.10">
    <property type="entry name" value="Guanylate-binding protein, C-terminal domain"/>
    <property type="match status" value="1"/>
</dbReference>
<evidence type="ECO:0000256" key="4">
    <source>
        <dbReference type="PROSITE-ProRule" id="PRU01052"/>
    </source>
</evidence>
<evidence type="ECO:0000256" key="2">
    <source>
        <dbReference type="ARBA" id="ARBA00022801"/>
    </source>
</evidence>
<dbReference type="Gene3D" id="3.40.50.300">
    <property type="entry name" value="P-loop containing nucleotide triphosphate hydrolases"/>
    <property type="match status" value="1"/>
</dbReference>
<dbReference type="EMBL" id="JEMT01029042">
    <property type="protein sequence ID" value="EXX53211.1"/>
    <property type="molecule type" value="Genomic_DNA"/>
</dbReference>
<dbReference type="OrthoDB" id="2135133at2759"/>
<accession>A0A015K1C7</accession>
<evidence type="ECO:0000313" key="7">
    <source>
        <dbReference type="EMBL" id="EXX53211.1"/>
    </source>
</evidence>
<feature type="domain" description="GB1/RHD3-type G" evidence="6">
    <location>
        <begin position="53"/>
        <end position="278"/>
    </location>
</feature>
<evidence type="ECO:0000259" key="6">
    <source>
        <dbReference type="PROSITE" id="PS51715"/>
    </source>
</evidence>
<evidence type="ECO:0000256" key="5">
    <source>
        <dbReference type="SAM" id="Coils"/>
    </source>
</evidence>
<evidence type="ECO:0000313" key="8">
    <source>
        <dbReference type="Proteomes" id="UP000022910"/>
    </source>
</evidence>
<comment type="similarity">
    <text evidence="4">Belongs to the TRAFAC class dynamin-like GTPase superfamily. GB1/RHD3 GTPase family.</text>
</comment>
<sequence>MYDYYYDNDNDDNGNKFGEGIPYRKGKAIQLIKYENGKIILNKESLEIIKNIEEPVAIISVVGSYRRGKSYFANVLHGRHDGFELGSKVDSCTKGIFMWDTPFIHNNCRVIILDCEGIDDPKQDEVWATKLFILCLAISSTFIYNINGIVGKDDIGKLYTMTDLSKFLVNSEDEEKDYLPRLVVLLRDFGLIEPDDFREYFLEKLTQVNSDAAAGITNHFKDLDVYALPHPGCKKKVLHELEKIETSQLDTEFISKMTHAVSEIYDTITAKKINFKSMTGISFSKFLEDCVKHMNSNTNNLDKLSLPTQYTSLINFMSKLAIDIGFTYYSTMMTIRSIDDFPINWEDFENEHSMILSQADFLFNEKLIGSYHQTLDIRKEFDNLIEDEKNKFTEKNSESVKNYNLNLANSLWQVHVSPGLTADSLFEDYNEFNNALDSFMQEYTNKSFTGSEAMDIYNQYKDDKTESALETLDKMFKLRDATKAVKDAHQELIDQINQSQERLNLLLSEKYQEEFEYNEQIEELISKIDELTLQLSN</sequence>
<dbReference type="SUPFAM" id="SSF52540">
    <property type="entry name" value="P-loop containing nucleoside triphosphate hydrolases"/>
    <property type="match status" value="1"/>
</dbReference>
<dbReference type="InterPro" id="IPR027417">
    <property type="entry name" value="P-loop_NTPase"/>
</dbReference>
<organism evidence="7 8">
    <name type="scientific">Rhizophagus irregularis (strain DAOM 197198w)</name>
    <name type="common">Glomus intraradices</name>
    <dbReference type="NCBI Taxonomy" id="1432141"/>
    <lineage>
        <taxon>Eukaryota</taxon>
        <taxon>Fungi</taxon>
        <taxon>Fungi incertae sedis</taxon>
        <taxon>Mucoromycota</taxon>
        <taxon>Glomeromycotina</taxon>
        <taxon>Glomeromycetes</taxon>
        <taxon>Glomerales</taxon>
        <taxon>Glomeraceae</taxon>
        <taxon>Rhizophagus</taxon>
    </lineage>
</organism>
<dbReference type="Pfam" id="PF02263">
    <property type="entry name" value="GBP"/>
    <property type="match status" value="1"/>
</dbReference>
<feature type="coiled-coil region" evidence="5">
    <location>
        <begin position="489"/>
        <end position="534"/>
    </location>
</feature>
<protein>
    <recommendedName>
        <fullName evidence="6">GB1/RHD3-type G domain-containing protein</fullName>
    </recommendedName>
</protein>
<keyword evidence="8" id="KW-1185">Reference proteome</keyword>
<dbReference type="Proteomes" id="UP000022910">
    <property type="component" value="Unassembled WGS sequence"/>
</dbReference>
<dbReference type="InterPro" id="IPR015894">
    <property type="entry name" value="Guanylate-bd_N"/>
</dbReference>
<dbReference type="SMR" id="A0A015K1C7"/>
<dbReference type="InterPro" id="IPR030386">
    <property type="entry name" value="G_GB1_RHD3_dom"/>
</dbReference>
<dbReference type="GO" id="GO:0003924">
    <property type="term" value="F:GTPase activity"/>
    <property type="evidence" value="ECO:0007669"/>
    <property type="project" value="InterPro"/>
</dbReference>
<name>A0A015K1C7_RHIIW</name>
<evidence type="ECO:0000256" key="3">
    <source>
        <dbReference type="ARBA" id="ARBA00023134"/>
    </source>
</evidence>
<evidence type="ECO:0000256" key="1">
    <source>
        <dbReference type="ARBA" id="ARBA00022741"/>
    </source>
</evidence>
<dbReference type="HOGENOM" id="CLU_027012_0_0_1"/>
<keyword evidence="2" id="KW-0378">Hydrolase</keyword>
<dbReference type="InterPro" id="IPR036543">
    <property type="entry name" value="Guanylate-bd_C_sf"/>
</dbReference>
<dbReference type="AlphaFoldDB" id="A0A015K1C7"/>
<dbReference type="GO" id="GO:0005525">
    <property type="term" value="F:GTP binding"/>
    <property type="evidence" value="ECO:0007669"/>
    <property type="project" value="UniProtKB-KW"/>
</dbReference>
<reference evidence="7 8" key="1">
    <citation type="submission" date="2014-02" db="EMBL/GenBank/DDBJ databases">
        <title>Single nucleus genome sequencing reveals high similarity among nuclei of an endomycorrhizal fungus.</title>
        <authorList>
            <person name="Lin K."/>
            <person name="Geurts R."/>
            <person name="Zhang Z."/>
            <person name="Limpens E."/>
            <person name="Saunders D.G."/>
            <person name="Mu D."/>
            <person name="Pang E."/>
            <person name="Cao H."/>
            <person name="Cha H."/>
            <person name="Lin T."/>
            <person name="Zhou Q."/>
            <person name="Shang Y."/>
            <person name="Li Y."/>
            <person name="Ivanov S."/>
            <person name="Sharma T."/>
            <person name="Velzen R.V."/>
            <person name="Ruijter N.D."/>
            <person name="Aanen D.K."/>
            <person name="Win J."/>
            <person name="Kamoun S."/>
            <person name="Bisseling T."/>
            <person name="Huang S."/>
        </authorList>
    </citation>
    <scope>NUCLEOTIDE SEQUENCE [LARGE SCALE GENOMIC DNA]</scope>
    <source>
        <strain evidence="8">DAOM197198w</strain>
    </source>
</reference>
<comment type="caution">
    <text evidence="7">The sequence shown here is derived from an EMBL/GenBank/DDBJ whole genome shotgun (WGS) entry which is preliminary data.</text>
</comment>
<dbReference type="PANTHER" id="PTHR10751">
    <property type="entry name" value="GUANYLATE BINDING PROTEIN"/>
    <property type="match status" value="1"/>
</dbReference>
<gene>
    <name evidence="7" type="ORF">RirG_246090</name>
</gene>
<dbReference type="SUPFAM" id="SSF48340">
    <property type="entry name" value="Interferon-induced guanylate-binding protein 1 (GBP1), C-terminal domain"/>
    <property type="match status" value="1"/>
</dbReference>
<keyword evidence="5" id="KW-0175">Coiled coil</keyword>
<proteinExistence type="inferred from homology"/>
<keyword evidence="3" id="KW-0342">GTP-binding</keyword>